<reference evidence="3" key="1">
    <citation type="submission" date="2013-06" db="EMBL/GenBank/DDBJ databases">
        <title>Complete Genome Sequence of Hyperthermophilic Palaeococcus pacificus DY20341T, Isolated from a Deep-Sea Hydrothermal Sediments.</title>
        <authorList>
            <person name="Zeng X."/>
            <person name="Shao Z."/>
        </authorList>
    </citation>
    <scope>NUCLEOTIDE SEQUENCE [LARGE SCALE GENOMIC DNA]</scope>
    <source>
        <strain evidence="3">DY20341</strain>
    </source>
</reference>
<dbReference type="SUPFAM" id="SSF47598">
    <property type="entry name" value="Ribbon-helix-helix"/>
    <property type="match status" value="1"/>
</dbReference>
<gene>
    <name evidence="2" type="ORF">PAP_05930</name>
</gene>
<dbReference type="InterPro" id="IPR013321">
    <property type="entry name" value="Arc_rbn_hlx_hlx"/>
</dbReference>
<protein>
    <submittedName>
        <fullName evidence="2">Transcriptional regulator</fullName>
    </submittedName>
</protein>
<dbReference type="Pfam" id="PF01402">
    <property type="entry name" value="RHH_1"/>
    <property type="match status" value="1"/>
</dbReference>
<feature type="domain" description="Ribbon-helix-helix protein CopG" evidence="1">
    <location>
        <begin position="6"/>
        <end position="47"/>
    </location>
</feature>
<evidence type="ECO:0000259" key="1">
    <source>
        <dbReference type="Pfam" id="PF01402"/>
    </source>
</evidence>
<dbReference type="GO" id="GO:0006355">
    <property type="term" value="P:regulation of DNA-templated transcription"/>
    <property type="evidence" value="ECO:0007669"/>
    <property type="project" value="InterPro"/>
</dbReference>
<dbReference type="Gene3D" id="1.10.1220.10">
    <property type="entry name" value="Met repressor-like"/>
    <property type="match status" value="1"/>
</dbReference>
<dbReference type="PANTHER" id="PTHR36215">
    <property type="entry name" value="BLL4998 PROTEIN"/>
    <property type="match status" value="1"/>
</dbReference>
<dbReference type="KEGG" id="ppac:PAP_05930"/>
<organism evidence="2 3">
    <name type="scientific">Palaeococcus pacificus DY20341</name>
    <dbReference type="NCBI Taxonomy" id="1343739"/>
    <lineage>
        <taxon>Archaea</taxon>
        <taxon>Methanobacteriati</taxon>
        <taxon>Methanobacteriota</taxon>
        <taxon>Thermococci</taxon>
        <taxon>Thermococcales</taxon>
        <taxon>Thermococcaceae</taxon>
        <taxon>Palaeococcus</taxon>
    </lineage>
</organism>
<dbReference type="Proteomes" id="UP000027981">
    <property type="component" value="Chromosome"/>
</dbReference>
<dbReference type="HOGENOM" id="CLU_202919_0_0_2"/>
<accession>A0A075LU11</accession>
<dbReference type="PANTHER" id="PTHR36215:SF1">
    <property type="entry name" value="BLL4998 PROTEIN"/>
    <property type="match status" value="1"/>
</dbReference>
<dbReference type="InterPro" id="IPR002145">
    <property type="entry name" value="CopG"/>
</dbReference>
<dbReference type="InterPro" id="IPR010985">
    <property type="entry name" value="Ribbon_hlx_hlx"/>
</dbReference>
<dbReference type="EMBL" id="CP006019">
    <property type="protein sequence ID" value="AIF69586.1"/>
    <property type="molecule type" value="Genomic_DNA"/>
</dbReference>
<keyword evidence="3" id="KW-1185">Reference proteome</keyword>
<reference evidence="2 3" key="2">
    <citation type="journal article" date="2015" name="Genome Announc.">
        <title>Complete Genome Sequence of Hyperthermophilic Piezophilic Archaeon Palaeococcus pacificus DY20341T, Isolated from Deep-Sea Hydrothermal Sediments.</title>
        <authorList>
            <person name="Zeng X."/>
            <person name="Jebbar M."/>
            <person name="Shao Z."/>
        </authorList>
    </citation>
    <scope>NUCLEOTIDE SEQUENCE [LARGE SCALE GENOMIC DNA]</scope>
    <source>
        <strain evidence="2 3">DY20341</strain>
    </source>
</reference>
<evidence type="ECO:0000313" key="3">
    <source>
        <dbReference type="Proteomes" id="UP000027981"/>
    </source>
</evidence>
<dbReference type="CDD" id="cd22231">
    <property type="entry name" value="RHH_NikR_HicB-like"/>
    <property type="match status" value="1"/>
</dbReference>
<evidence type="ECO:0000313" key="2">
    <source>
        <dbReference type="EMBL" id="AIF69586.1"/>
    </source>
</evidence>
<sequence length="63" mass="7428">MPRKMKIISVQLPQSLINAIDTLVRRGVYPNRSEAIRTAIRDLVKKELYQTEIEEERPEYVVE</sequence>
<proteinExistence type="predicted"/>
<dbReference type="AlphaFoldDB" id="A0A075LU11"/>
<dbReference type="OrthoDB" id="56938at2157"/>
<dbReference type="GeneID" id="24842309"/>
<dbReference type="RefSeq" id="WP_048165129.1">
    <property type="nucleotide sequence ID" value="NZ_CP006019.1"/>
</dbReference>
<dbReference type="STRING" id="1343739.PAP_05930"/>
<dbReference type="eggNOG" id="arCOG01009">
    <property type="taxonomic scope" value="Archaea"/>
</dbReference>
<name>A0A075LU11_9EURY</name>